<gene>
    <name evidence="1" type="ORF">E2C01_069219</name>
</gene>
<reference evidence="1 2" key="1">
    <citation type="submission" date="2019-05" db="EMBL/GenBank/DDBJ databases">
        <title>Another draft genome of Portunus trituberculatus and its Hox gene families provides insights of decapod evolution.</title>
        <authorList>
            <person name="Jeong J.-H."/>
            <person name="Song I."/>
            <person name="Kim S."/>
            <person name="Choi T."/>
            <person name="Kim D."/>
            <person name="Ryu S."/>
            <person name="Kim W."/>
        </authorList>
    </citation>
    <scope>NUCLEOTIDE SEQUENCE [LARGE SCALE GENOMIC DNA]</scope>
    <source>
        <tissue evidence="1">Muscle</tissue>
    </source>
</reference>
<evidence type="ECO:0000313" key="2">
    <source>
        <dbReference type="Proteomes" id="UP000324222"/>
    </source>
</evidence>
<organism evidence="1 2">
    <name type="scientific">Portunus trituberculatus</name>
    <name type="common">Swimming crab</name>
    <name type="synonym">Neptunus trituberculatus</name>
    <dbReference type="NCBI Taxonomy" id="210409"/>
    <lineage>
        <taxon>Eukaryota</taxon>
        <taxon>Metazoa</taxon>
        <taxon>Ecdysozoa</taxon>
        <taxon>Arthropoda</taxon>
        <taxon>Crustacea</taxon>
        <taxon>Multicrustacea</taxon>
        <taxon>Malacostraca</taxon>
        <taxon>Eumalacostraca</taxon>
        <taxon>Eucarida</taxon>
        <taxon>Decapoda</taxon>
        <taxon>Pleocyemata</taxon>
        <taxon>Brachyura</taxon>
        <taxon>Eubrachyura</taxon>
        <taxon>Portunoidea</taxon>
        <taxon>Portunidae</taxon>
        <taxon>Portuninae</taxon>
        <taxon>Portunus</taxon>
    </lineage>
</organism>
<keyword evidence="2" id="KW-1185">Reference proteome</keyword>
<dbReference type="Proteomes" id="UP000324222">
    <property type="component" value="Unassembled WGS sequence"/>
</dbReference>
<dbReference type="EMBL" id="VSRR010039814">
    <property type="protein sequence ID" value="MPC74842.1"/>
    <property type="molecule type" value="Genomic_DNA"/>
</dbReference>
<comment type="caution">
    <text evidence="1">The sequence shown here is derived from an EMBL/GenBank/DDBJ whole genome shotgun (WGS) entry which is preliminary data.</text>
</comment>
<protein>
    <submittedName>
        <fullName evidence="1">Uncharacterized protein</fullName>
    </submittedName>
</protein>
<proteinExistence type="predicted"/>
<accession>A0A5B7HTZ3</accession>
<sequence>MLGHQPTPRRHVRRQIMTNESALASRLSAGSGLPCSGQKKIVDDIRSGSFPRYAELISQPQLLISRQRITADTRVENRARATSW</sequence>
<evidence type="ECO:0000313" key="1">
    <source>
        <dbReference type="EMBL" id="MPC74842.1"/>
    </source>
</evidence>
<dbReference type="AlphaFoldDB" id="A0A5B7HTZ3"/>
<name>A0A5B7HTZ3_PORTR</name>